<keyword evidence="1 3" id="KW-0728">SH3 domain</keyword>
<dbReference type="STRING" id="59463.ENSMLUP00000016646"/>
<dbReference type="PROSITE" id="PS51216">
    <property type="entry name" value="NEBULIN"/>
    <property type="match status" value="1"/>
</dbReference>
<evidence type="ECO:0000256" key="3">
    <source>
        <dbReference type="PROSITE-ProRule" id="PRU00192"/>
    </source>
</evidence>
<reference evidence="6 7" key="1">
    <citation type="journal article" date="2011" name="Nature">
        <title>A high-resolution map of human evolutionary constraint using 29 mammals.</title>
        <authorList>
            <person name="Lindblad-Toh K."/>
            <person name="Garber M."/>
            <person name="Zuk O."/>
            <person name="Lin M.F."/>
            <person name="Parker B.J."/>
            <person name="Washietl S."/>
            <person name="Kheradpour P."/>
            <person name="Ernst J."/>
            <person name="Jordan G."/>
            <person name="Mauceli E."/>
            <person name="Ward L.D."/>
            <person name="Lowe C.B."/>
            <person name="Holloway A.K."/>
            <person name="Clamp M."/>
            <person name="Gnerre S."/>
            <person name="Alfoldi J."/>
            <person name="Beal K."/>
            <person name="Chang J."/>
            <person name="Clawson H."/>
            <person name="Cuff J."/>
            <person name="Di Palma F."/>
            <person name="Fitzgerald S."/>
            <person name="Flicek P."/>
            <person name="Guttman M."/>
            <person name="Hubisz M.J."/>
            <person name="Jaffe D.B."/>
            <person name="Jungreis I."/>
            <person name="Kent W.J."/>
            <person name="Kostka D."/>
            <person name="Lara M."/>
            <person name="Martins A.L."/>
            <person name="Massingham T."/>
            <person name="Moltke I."/>
            <person name="Raney B.J."/>
            <person name="Rasmussen M.D."/>
            <person name="Robinson J."/>
            <person name="Stark A."/>
            <person name="Vilella A.J."/>
            <person name="Wen J."/>
            <person name="Xie X."/>
            <person name="Zody M.C."/>
            <person name="Baldwin J."/>
            <person name="Bloom T."/>
            <person name="Chin C.W."/>
            <person name="Heiman D."/>
            <person name="Nicol R."/>
            <person name="Nusbaum C."/>
            <person name="Young S."/>
            <person name="Wilkinson J."/>
            <person name="Worley K.C."/>
            <person name="Kovar C.L."/>
            <person name="Muzny D.M."/>
            <person name="Gibbs R.A."/>
            <person name="Cree A."/>
            <person name="Dihn H.H."/>
            <person name="Fowler G."/>
            <person name="Jhangiani S."/>
            <person name="Joshi V."/>
            <person name="Lee S."/>
            <person name="Lewis L.R."/>
            <person name="Nazareth L.V."/>
            <person name="Okwuonu G."/>
            <person name="Santibanez J."/>
            <person name="Warren W.C."/>
            <person name="Mardis E.R."/>
            <person name="Weinstock G.M."/>
            <person name="Wilson R.K."/>
            <person name="Delehaunty K."/>
            <person name="Dooling D."/>
            <person name="Fronik C."/>
            <person name="Fulton L."/>
            <person name="Fulton B."/>
            <person name="Graves T."/>
            <person name="Minx P."/>
            <person name="Sodergren E."/>
            <person name="Birney E."/>
            <person name="Margulies E.H."/>
            <person name="Herrero J."/>
            <person name="Green E.D."/>
            <person name="Haussler D."/>
            <person name="Siepel A."/>
            <person name="Goldman N."/>
            <person name="Pollard K.S."/>
            <person name="Pedersen J.S."/>
            <person name="Lander E.S."/>
            <person name="Kellis M."/>
        </authorList>
    </citation>
    <scope>NUCLEOTIDE SEQUENCE [LARGE SCALE GENOMIC DNA]</scope>
</reference>
<organism evidence="6 7">
    <name type="scientific">Myotis lucifugus</name>
    <name type="common">Little brown bat</name>
    <dbReference type="NCBI Taxonomy" id="59463"/>
    <lineage>
        <taxon>Eukaryota</taxon>
        <taxon>Metazoa</taxon>
        <taxon>Chordata</taxon>
        <taxon>Craniata</taxon>
        <taxon>Vertebrata</taxon>
        <taxon>Euteleostomi</taxon>
        <taxon>Mammalia</taxon>
        <taxon>Eutheria</taxon>
        <taxon>Laurasiatheria</taxon>
        <taxon>Chiroptera</taxon>
        <taxon>Yangochiroptera</taxon>
        <taxon>Vespertilionidae</taxon>
        <taxon>Myotis</taxon>
    </lineage>
</organism>
<feature type="domain" description="SH3" evidence="5">
    <location>
        <begin position="141"/>
        <end position="200"/>
    </location>
</feature>
<protein>
    <recommendedName>
        <fullName evidence="5">SH3 domain-containing protein</fullName>
    </recommendedName>
</protein>
<reference evidence="6" key="3">
    <citation type="submission" date="2025-09" db="UniProtKB">
        <authorList>
            <consortium name="Ensembl"/>
        </authorList>
    </citation>
    <scope>IDENTIFICATION</scope>
</reference>
<reference evidence="6" key="2">
    <citation type="submission" date="2025-08" db="UniProtKB">
        <authorList>
            <consortium name="Ensembl"/>
        </authorList>
    </citation>
    <scope>IDENTIFICATION</scope>
</reference>
<feature type="region of interest" description="Disordered" evidence="4">
    <location>
        <begin position="135"/>
        <end position="155"/>
    </location>
</feature>
<dbReference type="GeneTree" id="ENSGT00940000154775"/>
<dbReference type="PANTHER" id="PTHR46218">
    <property type="entry name" value="LASP"/>
    <property type="match status" value="1"/>
</dbReference>
<evidence type="ECO:0000256" key="2">
    <source>
        <dbReference type="ARBA" id="ARBA00022737"/>
    </source>
</evidence>
<dbReference type="GO" id="GO:0005925">
    <property type="term" value="C:focal adhesion"/>
    <property type="evidence" value="ECO:0007669"/>
    <property type="project" value="TreeGrafter"/>
</dbReference>
<dbReference type="InterPro" id="IPR036028">
    <property type="entry name" value="SH3-like_dom_sf"/>
</dbReference>
<sequence length="200" mass="22161">MLPLRDLQDDTQHKELQGLQEVLLQRVCYKEEFEKNKGKGFSVVADTPELQSIKKTQDRISNIKYHEFEKSRMGPSGGEGLEPQRDVQDSASSRRPQEQQPHHIPTSATVYQQPQQQQVAPSFGGYKEPAALVSTHRSAPGEAGSGTAPSDNSALDEDEVSFQDEDIIVSVQQIGDSWMYGTVERTGDTGMLPANYVEAI</sequence>
<keyword evidence="2" id="KW-0677">Repeat</keyword>
<dbReference type="PANTHER" id="PTHR46218:SF4">
    <property type="entry name" value="LIM AND SH3 DOMAIN PROTEIN LASP"/>
    <property type="match status" value="1"/>
</dbReference>
<evidence type="ECO:0000313" key="7">
    <source>
        <dbReference type="Proteomes" id="UP000001074"/>
    </source>
</evidence>
<dbReference type="GO" id="GO:0005737">
    <property type="term" value="C:cytoplasm"/>
    <property type="evidence" value="ECO:0007669"/>
    <property type="project" value="UniProtKB-ARBA"/>
</dbReference>
<dbReference type="OMA" id="NIKYHEF"/>
<dbReference type="InParanoid" id="G1PYW4"/>
<evidence type="ECO:0000256" key="4">
    <source>
        <dbReference type="SAM" id="MobiDB-lite"/>
    </source>
</evidence>
<evidence type="ECO:0000313" key="6">
    <source>
        <dbReference type="Ensembl" id="ENSMLUP00000016646.1"/>
    </source>
</evidence>
<dbReference type="eggNOG" id="KOG1702">
    <property type="taxonomic scope" value="Eukaryota"/>
</dbReference>
<feature type="region of interest" description="Disordered" evidence="4">
    <location>
        <begin position="65"/>
        <end position="122"/>
    </location>
</feature>
<dbReference type="Ensembl" id="ENSMLUT00000024812.1">
    <property type="protein sequence ID" value="ENSMLUP00000016646.1"/>
    <property type="gene ID" value="ENSMLUG00000027703.1"/>
</dbReference>
<dbReference type="AlphaFoldDB" id="G1PYW4"/>
<dbReference type="InterPro" id="IPR001452">
    <property type="entry name" value="SH3_domain"/>
</dbReference>
<keyword evidence="7" id="KW-1185">Reference proteome</keyword>
<dbReference type="Proteomes" id="UP000001074">
    <property type="component" value="Unassembled WGS sequence"/>
</dbReference>
<dbReference type="PROSITE" id="PS50002">
    <property type="entry name" value="SH3"/>
    <property type="match status" value="1"/>
</dbReference>
<dbReference type="SMART" id="SM00326">
    <property type="entry name" value="SH3"/>
    <property type="match status" value="1"/>
</dbReference>
<dbReference type="Gene3D" id="2.30.30.40">
    <property type="entry name" value="SH3 Domains"/>
    <property type="match status" value="1"/>
</dbReference>
<name>G1PYW4_MYOLU</name>
<dbReference type="InterPro" id="IPR051759">
    <property type="entry name" value="LIM-SH3_domain_protein"/>
</dbReference>
<accession>G1PYW4</accession>
<proteinExistence type="predicted"/>
<dbReference type="SUPFAM" id="SSF50044">
    <property type="entry name" value="SH3-domain"/>
    <property type="match status" value="1"/>
</dbReference>
<evidence type="ECO:0000256" key="1">
    <source>
        <dbReference type="ARBA" id="ARBA00022443"/>
    </source>
</evidence>
<dbReference type="HOGENOM" id="CLU_026811_0_1_1"/>
<dbReference type="Pfam" id="PF14604">
    <property type="entry name" value="SH3_9"/>
    <property type="match status" value="1"/>
</dbReference>
<evidence type="ECO:0000259" key="5">
    <source>
        <dbReference type="PROSITE" id="PS50002"/>
    </source>
</evidence>
<dbReference type="InterPro" id="IPR000900">
    <property type="entry name" value="Nebulin_repeat"/>
</dbReference>
<dbReference type="GO" id="GO:0051015">
    <property type="term" value="F:actin filament binding"/>
    <property type="evidence" value="ECO:0007669"/>
    <property type="project" value="TreeGrafter"/>
</dbReference>
<dbReference type="EMBL" id="AAPE02032080">
    <property type="status" value="NOT_ANNOTATED_CDS"/>
    <property type="molecule type" value="Genomic_DNA"/>
</dbReference>